<keyword evidence="1" id="KW-0812">Transmembrane</keyword>
<gene>
    <name evidence="2" type="ORF">M2152_001471</name>
</gene>
<proteinExistence type="predicted"/>
<evidence type="ECO:0000256" key="1">
    <source>
        <dbReference type="SAM" id="Phobius"/>
    </source>
</evidence>
<reference evidence="2 3" key="1">
    <citation type="submission" date="2023-04" db="EMBL/GenBank/DDBJ databases">
        <title>Genome Encyclopedia of Bacteria and Archaea VI: Functional Genomics of Type Strains.</title>
        <authorList>
            <person name="Whitman W."/>
        </authorList>
    </citation>
    <scope>NUCLEOTIDE SEQUENCE [LARGE SCALE GENOMIC DNA]</scope>
    <source>
        <strain evidence="2 3">SG_E_30_P1</strain>
    </source>
</reference>
<evidence type="ECO:0000313" key="2">
    <source>
        <dbReference type="EMBL" id="MDH6181289.1"/>
    </source>
</evidence>
<feature type="transmembrane region" description="Helical" evidence="1">
    <location>
        <begin position="20"/>
        <end position="43"/>
    </location>
</feature>
<comment type="caution">
    <text evidence="2">The sequence shown here is derived from an EMBL/GenBank/DDBJ whole genome shotgun (WGS) entry which is preliminary data.</text>
</comment>
<keyword evidence="1" id="KW-1133">Transmembrane helix</keyword>
<dbReference type="EMBL" id="JARXVQ010000001">
    <property type="protein sequence ID" value="MDH6181289.1"/>
    <property type="molecule type" value="Genomic_DNA"/>
</dbReference>
<dbReference type="RefSeq" id="WP_322133606.1">
    <property type="nucleotide sequence ID" value="NZ_CP085036.1"/>
</dbReference>
<keyword evidence="1" id="KW-0472">Membrane</keyword>
<evidence type="ECO:0008006" key="4">
    <source>
        <dbReference type="Google" id="ProtNLM"/>
    </source>
</evidence>
<organism evidence="2 3">
    <name type="scientific">Antiquaquibacter oligotrophicus</name>
    <dbReference type="NCBI Taxonomy" id="2880260"/>
    <lineage>
        <taxon>Bacteria</taxon>
        <taxon>Bacillati</taxon>
        <taxon>Actinomycetota</taxon>
        <taxon>Actinomycetes</taxon>
        <taxon>Micrococcales</taxon>
        <taxon>Microbacteriaceae</taxon>
        <taxon>Antiquaquibacter</taxon>
    </lineage>
</organism>
<dbReference type="Proteomes" id="UP001160142">
    <property type="component" value="Unassembled WGS sequence"/>
</dbReference>
<evidence type="ECO:0000313" key="3">
    <source>
        <dbReference type="Proteomes" id="UP001160142"/>
    </source>
</evidence>
<accession>A0ABT6KMR0</accession>
<keyword evidence="3" id="KW-1185">Reference proteome</keyword>
<protein>
    <recommendedName>
        <fullName evidence="4">DUF4760 domain-containing protein</fullName>
    </recommendedName>
</protein>
<sequence length="195" mass="21701">MMLEWWNDIVRWFASDAGQTIMVTVVLPFVAILAAGLIAGLIMRGAMKRFVVLQDRQAKVAAIAGLAASARKAAVWSSLTAQEKLYVEQQTSEAEVRVRLLPVAGASEAADWASYLISSMKKNSANYGFQAEQDLKNLQDGLVAWHHKPARTRKMFTQDLATWKFDSSATEDELLTKQREWAAQQETAPFEPAKI</sequence>
<name>A0ABT6KMR0_9MICO</name>